<gene>
    <name evidence="1" type="ORF">ILYODFUR_024641</name>
</gene>
<name>A0ABV0UJB2_9TELE</name>
<organism evidence="1 2">
    <name type="scientific">Ilyodon furcidens</name>
    <name type="common">goldbreast splitfin</name>
    <dbReference type="NCBI Taxonomy" id="33524"/>
    <lineage>
        <taxon>Eukaryota</taxon>
        <taxon>Metazoa</taxon>
        <taxon>Chordata</taxon>
        <taxon>Craniata</taxon>
        <taxon>Vertebrata</taxon>
        <taxon>Euteleostomi</taxon>
        <taxon>Actinopterygii</taxon>
        <taxon>Neopterygii</taxon>
        <taxon>Teleostei</taxon>
        <taxon>Neoteleostei</taxon>
        <taxon>Acanthomorphata</taxon>
        <taxon>Ovalentaria</taxon>
        <taxon>Atherinomorphae</taxon>
        <taxon>Cyprinodontiformes</taxon>
        <taxon>Goodeidae</taxon>
        <taxon>Ilyodon</taxon>
    </lineage>
</organism>
<sequence length="53" mass="5954">LYTEADTAPGLPQTAPEETLERTLLHKLKPRIPQPLASDLTASTYWRFTHSCS</sequence>
<comment type="caution">
    <text evidence="1">The sequence shown here is derived from an EMBL/GenBank/DDBJ whole genome shotgun (WGS) entry which is preliminary data.</text>
</comment>
<proteinExistence type="predicted"/>
<keyword evidence="2" id="KW-1185">Reference proteome</keyword>
<protein>
    <submittedName>
        <fullName evidence="1">Uncharacterized protein</fullName>
    </submittedName>
</protein>
<dbReference type="EMBL" id="JAHRIQ010072453">
    <property type="protein sequence ID" value="MEQ2245146.1"/>
    <property type="molecule type" value="Genomic_DNA"/>
</dbReference>
<accession>A0ABV0UJB2</accession>
<reference evidence="1 2" key="1">
    <citation type="submission" date="2021-06" db="EMBL/GenBank/DDBJ databases">
        <authorList>
            <person name="Palmer J.M."/>
        </authorList>
    </citation>
    <scope>NUCLEOTIDE SEQUENCE [LARGE SCALE GENOMIC DNA]</scope>
    <source>
        <strain evidence="2">if_2019</strain>
        <tissue evidence="1">Muscle</tissue>
    </source>
</reference>
<evidence type="ECO:0000313" key="2">
    <source>
        <dbReference type="Proteomes" id="UP001482620"/>
    </source>
</evidence>
<dbReference type="Proteomes" id="UP001482620">
    <property type="component" value="Unassembled WGS sequence"/>
</dbReference>
<evidence type="ECO:0000313" key="1">
    <source>
        <dbReference type="EMBL" id="MEQ2245146.1"/>
    </source>
</evidence>
<feature type="non-terminal residue" evidence="1">
    <location>
        <position position="1"/>
    </location>
</feature>